<organism evidence="4 5">
    <name type="scientific">Actinokineospora iranica</name>
    <dbReference type="NCBI Taxonomy" id="1271860"/>
    <lineage>
        <taxon>Bacteria</taxon>
        <taxon>Bacillati</taxon>
        <taxon>Actinomycetota</taxon>
        <taxon>Actinomycetes</taxon>
        <taxon>Pseudonocardiales</taxon>
        <taxon>Pseudonocardiaceae</taxon>
        <taxon>Actinokineospora</taxon>
    </lineage>
</organism>
<dbReference type="InterPro" id="IPR003658">
    <property type="entry name" value="Anti-sigma_ant"/>
</dbReference>
<comment type="similarity">
    <text evidence="1 2">Belongs to the anti-sigma-factor antagonist family.</text>
</comment>
<dbReference type="PANTHER" id="PTHR33495:SF2">
    <property type="entry name" value="ANTI-SIGMA FACTOR ANTAGONIST TM_1081-RELATED"/>
    <property type="match status" value="1"/>
</dbReference>
<dbReference type="RefSeq" id="WP_091451000.1">
    <property type="nucleotide sequence ID" value="NZ_FMZZ01000007.1"/>
</dbReference>
<evidence type="ECO:0000259" key="3">
    <source>
        <dbReference type="PROSITE" id="PS50801"/>
    </source>
</evidence>
<dbReference type="Proteomes" id="UP000199501">
    <property type="component" value="Unassembled WGS sequence"/>
</dbReference>
<name>A0A1G6RUX8_9PSEU</name>
<dbReference type="NCBIfam" id="TIGR00377">
    <property type="entry name" value="ant_ant_sig"/>
    <property type="match status" value="1"/>
</dbReference>
<dbReference type="OrthoDB" id="3576811at2"/>
<dbReference type="STRING" id="1271860.SAMN05216174_10734"/>
<sequence>MSEAFDRPAQRPLLDVVLDRHAEGAVVIRPRGEVDLLTAPRFAAGMSDAIDGGATLVVVDLGEVTFFGSAGVASLARAAERAIEVGAGFRLVVGESMASRVLEISGLTQVLEMRATVAAALAG</sequence>
<dbReference type="GO" id="GO:0043856">
    <property type="term" value="F:anti-sigma factor antagonist activity"/>
    <property type="evidence" value="ECO:0007669"/>
    <property type="project" value="InterPro"/>
</dbReference>
<dbReference type="Pfam" id="PF01740">
    <property type="entry name" value="STAS"/>
    <property type="match status" value="1"/>
</dbReference>
<dbReference type="EMBL" id="FMZZ01000007">
    <property type="protein sequence ID" value="SDD08251.1"/>
    <property type="molecule type" value="Genomic_DNA"/>
</dbReference>
<evidence type="ECO:0000256" key="1">
    <source>
        <dbReference type="ARBA" id="ARBA00009013"/>
    </source>
</evidence>
<keyword evidence="5" id="KW-1185">Reference proteome</keyword>
<gene>
    <name evidence="4" type="ORF">SAMN05216174_10734</name>
</gene>
<proteinExistence type="inferred from homology"/>
<evidence type="ECO:0000313" key="4">
    <source>
        <dbReference type="EMBL" id="SDD08251.1"/>
    </source>
</evidence>
<dbReference type="SUPFAM" id="SSF52091">
    <property type="entry name" value="SpoIIaa-like"/>
    <property type="match status" value="1"/>
</dbReference>
<dbReference type="PROSITE" id="PS50801">
    <property type="entry name" value="STAS"/>
    <property type="match status" value="1"/>
</dbReference>
<protein>
    <recommendedName>
        <fullName evidence="2">Anti-sigma factor antagonist</fullName>
    </recommendedName>
</protein>
<feature type="domain" description="STAS" evidence="3">
    <location>
        <begin position="23"/>
        <end position="123"/>
    </location>
</feature>
<dbReference type="InterPro" id="IPR036513">
    <property type="entry name" value="STAS_dom_sf"/>
</dbReference>
<dbReference type="InterPro" id="IPR002645">
    <property type="entry name" value="STAS_dom"/>
</dbReference>
<dbReference type="CDD" id="cd07043">
    <property type="entry name" value="STAS_anti-anti-sigma_factors"/>
    <property type="match status" value="1"/>
</dbReference>
<dbReference type="PANTHER" id="PTHR33495">
    <property type="entry name" value="ANTI-SIGMA FACTOR ANTAGONIST TM_1081-RELATED-RELATED"/>
    <property type="match status" value="1"/>
</dbReference>
<dbReference type="Gene3D" id="3.30.750.24">
    <property type="entry name" value="STAS domain"/>
    <property type="match status" value="1"/>
</dbReference>
<evidence type="ECO:0000256" key="2">
    <source>
        <dbReference type="RuleBase" id="RU003749"/>
    </source>
</evidence>
<evidence type="ECO:0000313" key="5">
    <source>
        <dbReference type="Proteomes" id="UP000199501"/>
    </source>
</evidence>
<dbReference type="AlphaFoldDB" id="A0A1G6RUX8"/>
<reference evidence="5" key="1">
    <citation type="submission" date="2016-10" db="EMBL/GenBank/DDBJ databases">
        <authorList>
            <person name="Varghese N."/>
            <person name="Submissions S."/>
        </authorList>
    </citation>
    <scope>NUCLEOTIDE SEQUENCE [LARGE SCALE GENOMIC DNA]</scope>
    <source>
        <strain evidence="5">IBRC-M 10403</strain>
    </source>
</reference>
<accession>A0A1G6RUX8</accession>